<keyword evidence="2" id="KW-0812">Transmembrane</keyword>
<feature type="transmembrane region" description="Helical" evidence="2">
    <location>
        <begin position="69"/>
        <end position="87"/>
    </location>
</feature>
<keyword evidence="2" id="KW-0472">Membrane</keyword>
<evidence type="ECO:0000313" key="3">
    <source>
        <dbReference type="EMBL" id="CAD5118227.1"/>
    </source>
</evidence>
<feature type="compositionally biased region" description="Basic and acidic residues" evidence="1">
    <location>
        <begin position="266"/>
        <end position="279"/>
    </location>
</feature>
<dbReference type="InterPro" id="IPR020394">
    <property type="entry name" value="Uncharacterised_FAM23-like_TM"/>
</dbReference>
<accession>A0A7I8VUG9</accession>
<sequence>MLSAWRYAEMYKYTKFIDVDDSKVKAQYFGIVLKMDKNTAVALQAMVMGLTVTEWMAKFREEVLSFDLITNMSVDFFFAYDVIEILMMSTETDIYKSNWIYITFFFAFVAMIKYIPMQPCEQAESPRGLVIYILVGIFCCDVPFVVIRVITMVKFGFFTVALIIHPLKNVALILFGSVQLYIIYINYKQTQSVDGNCKRISQKRQSRTFSELGQSIISTHRILRRNLSDGAQALEQRKNRGRQAQSWAYSNRADFVEEETDIESNVDDKTKSERHSTGT</sequence>
<name>A0A7I8VUG9_9ANNE</name>
<protein>
    <submittedName>
        <fullName evidence="3">DgyrCDS6949</fullName>
    </submittedName>
</protein>
<comment type="caution">
    <text evidence="3">The sequence shown here is derived from an EMBL/GenBank/DDBJ whole genome shotgun (WGS) entry which is preliminary data.</text>
</comment>
<evidence type="ECO:0000256" key="1">
    <source>
        <dbReference type="SAM" id="MobiDB-lite"/>
    </source>
</evidence>
<feature type="region of interest" description="Disordered" evidence="1">
    <location>
        <begin position="258"/>
        <end position="279"/>
    </location>
</feature>
<evidence type="ECO:0000256" key="2">
    <source>
        <dbReference type="SAM" id="Phobius"/>
    </source>
</evidence>
<dbReference type="OrthoDB" id="6286514at2759"/>
<proteinExistence type="predicted"/>
<evidence type="ECO:0000313" key="4">
    <source>
        <dbReference type="Proteomes" id="UP000549394"/>
    </source>
</evidence>
<feature type="transmembrane region" description="Helical" evidence="2">
    <location>
        <begin position="129"/>
        <end position="150"/>
    </location>
</feature>
<keyword evidence="4" id="KW-1185">Reference proteome</keyword>
<dbReference type="PANTHER" id="PTHR31453:SF2">
    <property type="entry name" value="TRANSMEMBRANE PROTEIN 236"/>
    <property type="match status" value="1"/>
</dbReference>
<dbReference type="AlphaFoldDB" id="A0A7I8VUG9"/>
<organism evidence="3 4">
    <name type="scientific">Dimorphilus gyrociliatus</name>
    <dbReference type="NCBI Taxonomy" id="2664684"/>
    <lineage>
        <taxon>Eukaryota</taxon>
        <taxon>Metazoa</taxon>
        <taxon>Spiralia</taxon>
        <taxon>Lophotrochozoa</taxon>
        <taxon>Annelida</taxon>
        <taxon>Polychaeta</taxon>
        <taxon>Polychaeta incertae sedis</taxon>
        <taxon>Dinophilidae</taxon>
        <taxon>Dimorphilus</taxon>
    </lineage>
</organism>
<dbReference type="PANTHER" id="PTHR31453">
    <property type="entry name" value="TRANSMEMBRANE PROTEIN 236"/>
    <property type="match status" value="1"/>
</dbReference>
<dbReference type="EMBL" id="CAJFCJ010000008">
    <property type="protein sequence ID" value="CAD5118227.1"/>
    <property type="molecule type" value="Genomic_DNA"/>
</dbReference>
<keyword evidence="2" id="KW-1133">Transmembrane helix</keyword>
<gene>
    <name evidence="3" type="ORF">DGYR_LOCUS6640</name>
</gene>
<dbReference type="Proteomes" id="UP000549394">
    <property type="component" value="Unassembled WGS sequence"/>
</dbReference>
<reference evidence="3 4" key="1">
    <citation type="submission" date="2020-08" db="EMBL/GenBank/DDBJ databases">
        <authorList>
            <person name="Hejnol A."/>
        </authorList>
    </citation>
    <scope>NUCLEOTIDE SEQUENCE [LARGE SCALE GENOMIC DNA]</scope>
</reference>
<feature type="transmembrane region" description="Helical" evidence="2">
    <location>
        <begin position="99"/>
        <end position="117"/>
    </location>
</feature>
<feature type="transmembrane region" description="Helical" evidence="2">
    <location>
        <begin position="170"/>
        <end position="187"/>
    </location>
</feature>